<dbReference type="InterPro" id="IPR036179">
    <property type="entry name" value="Ig-like_dom_sf"/>
</dbReference>
<evidence type="ECO:0000313" key="12">
    <source>
        <dbReference type="Proteomes" id="UP000326062"/>
    </source>
</evidence>
<dbReference type="GO" id="GO:0006955">
    <property type="term" value="P:immune response"/>
    <property type="evidence" value="ECO:0007669"/>
    <property type="project" value="TreeGrafter"/>
</dbReference>
<evidence type="ECO:0000256" key="5">
    <source>
        <dbReference type="ARBA" id="ARBA00023157"/>
    </source>
</evidence>
<feature type="domain" description="Ig-like" evidence="10">
    <location>
        <begin position="8"/>
        <end position="103"/>
    </location>
</feature>
<evidence type="ECO:0000256" key="6">
    <source>
        <dbReference type="ARBA" id="ARBA00023180"/>
    </source>
</evidence>
<dbReference type="InterPro" id="IPR003599">
    <property type="entry name" value="Ig_sub"/>
</dbReference>
<feature type="disulfide bond" evidence="8">
    <location>
        <begin position="479"/>
        <end position="489"/>
    </location>
</feature>
<evidence type="ECO:0000256" key="4">
    <source>
        <dbReference type="ARBA" id="ARBA00023136"/>
    </source>
</evidence>
<comment type="caution">
    <text evidence="8">Lacks conserved residue(s) required for the propagation of feature annotation.</text>
</comment>
<dbReference type="Pfam" id="PF00530">
    <property type="entry name" value="SRCR"/>
    <property type="match status" value="1"/>
</dbReference>
<dbReference type="Pfam" id="PF13895">
    <property type="entry name" value="Ig_2"/>
    <property type="match status" value="2"/>
</dbReference>
<evidence type="ECO:0008006" key="13">
    <source>
        <dbReference type="Google" id="ProtNLM"/>
    </source>
</evidence>
<evidence type="ECO:0000256" key="3">
    <source>
        <dbReference type="ARBA" id="ARBA00022729"/>
    </source>
</evidence>
<keyword evidence="6" id="KW-0325">Glycoprotein</keyword>
<dbReference type="PANTHER" id="PTHR11481:SF69">
    <property type="entry name" value="FC RECEPTOR-LIKE S, SCAVENGER RECEPTOR"/>
    <property type="match status" value="1"/>
</dbReference>
<dbReference type="EMBL" id="VCEB01000001">
    <property type="protein sequence ID" value="KAB0386336.1"/>
    <property type="molecule type" value="Genomic_DNA"/>
</dbReference>
<protein>
    <recommendedName>
        <fullName evidence="13">Ig-like domain-containing protein</fullName>
    </recommendedName>
</protein>
<feature type="domain" description="SRCR" evidence="9">
    <location>
        <begin position="407"/>
        <end position="508"/>
    </location>
</feature>
<dbReference type="InterPro" id="IPR007110">
    <property type="entry name" value="Ig-like_dom"/>
</dbReference>
<dbReference type="Gene3D" id="3.10.250.10">
    <property type="entry name" value="SRCR-like domain"/>
    <property type="match status" value="1"/>
</dbReference>
<dbReference type="SMART" id="SM00408">
    <property type="entry name" value="IGc2"/>
    <property type="match status" value="3"/>
</dbReference>
<dbReference type="GO" id="GO:0009897">
    <property type="term" value="C:external side of plasma membrane"/>
    <property type="evidence" value="ECO:0007669"/>
    <property type="project" value="TreeGrafter"/>
</dbReference>
<sequence>PSTINSCPGIIDIFAAFADWLSIDKPYYAYEGDQVVVRCSGRDNNKIKRLMFYKDGAWLPAYYSTYIISNARPSDSGSYYCKAKRRVFLFIDDMEETRSAWFTVQELFPAPQLTTRPSQPTEGASVTLSYPTSLSFYKDGYTLRSDWDSPEFWISTIWKEDSGYYRCGAMTVSHSVSKQSHQSYIQVQTPPAIMLSRWYQPPLQALTLRPVFTQESLCLECSWRPSPSRTRWLKGRRWSLSALWPKAPGKPRSLGTERTRGRVWGSQSSKRAELEIPFIWESQAGRYYCTADNGYGLIQSEAVNITVRIPVSRPVLTFSVPGAQALTGDVVELRCEDKRASPPILYRFYREDVPLGNTLVPSGGGASFIRSVTARHCGSYACEADNGRGAQRRAVAVLHLAEFPPKIRLMNCPHRCEERVEVEKEGCWGTVCDDGWDMKDVAMVCRELGCGAAGHTPAGTLYLPVAEEDQPVFIQGALCNGTEEALAECEQLETFDCGHDEDAGAVRLTPLQGPSLCCLQLTLLVTVAPAAFRTTHSFYISMWSGKHH</sequence>
<comment type="subcellular location">
    <subcellularLocation>
        <location evidence="1">Cell membrane</location>
    </subcellularLocation>
</comment>
<dbReference type="InterPro" id="IPR013783">
    <property type="entry name" value="Ig-like_fold"/>
</dbReference>
<evidence type="ECO:0000256" key="7">
    <source>
        <dbReference type="ARBA" id="ARBA00023319"/>
    </source>
</evidence>
<evidence type="ECO:0000256" key="8">
    <source>
        <dbReference type="PROSITE-ProRule" id="PRU00196"/>
    </source>
</evidence>
<evidence type="ECO:0000256" key="2">
    <source>
        <dbReference type="ARBA" id="ARBA00022475"/>
    </source>
</evidence>
<dbReference type="SMART" id="SM00409">
    <property type="entry name" value="IG"/>
    <property type="match status" value="4"/>
</dbReference>
<dbReference type="SUPFAM" id="SSF56487">
    <property type="entry name" value="SRCR-like"/>
    <property type="match status" value="1"/>
</dbReference>
<dbReference type="PANTHER" id="PTHR11481">
    <property type="entry name" value="IMMUNOGLOBULIN FC RECEPTOR"/>
    <property type="match status" value="1"/>
</dbReference>
<keyword evidence="12" id="KW-1185">Reference proteome</keyword>
<dbReference type="Proteomes" id="UP000326062">
    <property type="component" value="Chromosome 1"/>
</dbReference>
<dbReference type="PROSITE" id="PS50287">
    <property type="entry name" value="SRCR_2"/>
    <property type="match status" value="1"/>
</dbReference>
<dbReference type="GO" id="GO:0004888">
    <property type="term" value="F:transmembrane signaling receptor activity"/>
    <property type="evidence" value="ECO:0007669"/>
    <property type="project" value="TreeGrafter"/>
</dbReference>
<organism evidence="11 12">
    <name type="scientific">Muntiacus reevesi</name>
    <name type="common">Reeves' muntjac</name>
    <name type="synonym">Cervus reevesi</name>
    <dbReference type="NCBI Taxonomy" id="9886"/>
    <lineage>
        <taxon>Eukaryota</taxon>
        <taxon>Metazoa</taxon>
        <taxon>Chordata</taxon>
        <taxon>Craniata</taxon>
        <taxon>Vertebrata</taxon>
        <taxon>Euteleostomi</taxon>
        <taxon>Mammalia</taxon>
        <taxon>Eutheria</taxon>
        <taxon>Laurasiatheria</taxon>
        <taxon>Artiodactyla</taxon>
        <taxon>Ruminantia</taxon>
        <taxon>Pecora</taxon>
        <taxon>Cervidae</taxon>
        <taxon>Muntiacinae</taxon>
        <taxon>Muntiacus</taxon>
    </lineage>
</organism>
<keyword evidence="2" id="KW-1003">Cell membrane</keyword>
<dbReference type="InterPro" id="IPR001190">
    <property type="entry name" value="SRCR"/>
</dbReference>
<dbReference type="InterPro" id="IPR050488">
    <property type="entry name" value="Ig_Fc_receptor"/>
</dbReference>
<dbReference type="InterPro" id="IPR003598">
    <property type="entry name" value="Ig_sub2"/>
</dbReference>
<dbReference type="PRINTS" id="PR00258">
    <property type="entry name" value="SPERACTRCPTR"/>
</dbReference>
<comment type="caution">
    <text evidence="11">The sequence shown here is derived from an EMBL/GenBank/DDBJ whole genome shotgun (WGS) entry which is preliminary data.</text>
</comment>
<evidence type="ECO:0000259" key="9">
    <source>
        <dbReference type="PROSITE" id="PS50287"/>
    </source>
</evidence>
<dbReference type="FunFam" id="3.10.250.10:FF:000001">
    <property type="entry name" value="Lysyl oxidase 4 isoform X1"/>
    <property type="match status" value="1"/>
</dbReference>
<evidence type="ECO:0000256" key="1">
    <source>
        <dbReference type="ARBA" id="ARBA00004236"/>
    </source>
</evidence>
<keyword evidence="3" id="KW-0732">Signal</keyword>
<evidence type="ECO:0000259" key="10">
    <source>
        <dbReference type="PROSITE" id="PS50835"/>
    </source>
</evidence>
<dbReference type="Gene3D" id="2.60.40.10">
    <property type="entry name" value="Immunoglobulins"/>
    <property type="match status" value="4"/>
</dbReference>
<feature type="domain" description="Ig-like" evidence="10">
    <location>
        <begin position="314"/>
        <end position="398"/>
    </location>
</feature>
<keyword evidence="7" id="KW-0393">Immunoglobulin domain</keyword>
<evidence type="ECO:0000313" key="11">
    <source>
        <dbReference type="EMBL" id="KAB0386336.1"/>
    </source>
</evidence>
<name>A0A5J5N1I4_MUNRE</name>
<reference evidence="11 12" key="1">
    <citation type="submission" date="2019-06" db="EMBL/GenBank/DDBJ databases">
        <title>Discovery of a novel chromosome fission-fusion reversal in muntjac.</title>
        <authorList>
            <person name="Mudd A.B."/>
            <person name="Bredeson J.V."/>
            <person name="Baum R."/>
            <person name="Hockemeyer D."/>
            <person name="Rokhsar D.S."/>
        </authorList>
    </citation>
    <scope>NUCLEOTIDE SEQUENCE [LARGE SCALE GENOMIC DNA]</scope>
    <source>
        <strain evidence="11">UCam_UCB_Mr</strain>
        <tissue evidence="11">Fibroblast cell line</tissue>
    </source>
</reference>
<accession>A0A5J5N1I4</accession>
<dbReference type="InterPro" id="IPR036772">
    <property type="entry name" value="SRCR-like_dom_sf"/>
</dbReference>
<dbReference type="FunFam" id="2.60.40.10:FF:000357">
    <property type="entry name" value="Fc receptor like 1"/>
    <property type="match status" value="1"/>
</dbReference>
<feature type="non-terminal residue" evidence="11">
    <location>
        <position position="1"/>
    </location>
</feature>
<keyword evidence="5 8" id="KW-1015">Disulfide bond</keyword>
<dbReference type="SMART" id="SM00202">
    <property type="entry name" value="SR"/>
    <property type="match status" value="1"/>
</dbReference>
<proteinExistence type="predicted"/>
<dbReference type="GO" id="GO:0007166">
    <property type="term" value="P:cell surface receptor signaling pathway"/>
    <property type="evidence" value="ECO:0007669"/>
    <property type="project" value="TreeGrafter"/>
</dbReference>
<dbReference type="SUPFAM" id="SSF48726">
    <property type="entry name" value="Immunoglobulin"/>
    <property type="match status" value="4"/>
</dbReference>
<feature type="domain" description="Ig-like" evidence="10">
    <location>
        <begin position="191"/>
        <end position="306"/>
    </location>
</feature>
<dbReference type="AlphaFoldDB" id="A0A5J5N1I4"/>
<gene>
    <name evidence="11" type="ORF">FD755_001292</name>
</gene>
<keyword evidence="4" id="KW-0472">Membrane</keyword>
<dbReference type="PROSITE" id="PS50835">
    <property type="entry name" value="IG_LIKE"/>
    <property type="match status" value="3"/>
</dbReference>